<organism evidence="1 2">
    <name type="scientific">Candidatus Uhrbacteria bacterium RIFOXYB2_FULL_57_15</name>
    <dbReference type="NCBI Taxonomy" id="1802422"/>
    <lineage>
        <taxon>Bacteria</taxon>
        <taxon>Candidatus Uhriibacteriota</taxon>
    </lineage>
</organism>
<evidence type="ECO:0000313" key="1">
    <source>
        <dbReference type="EMBL" id="OGL99420.1"/>
    </source>
</evidence>
<gene>
    <name evidence="1" type="ORF">A2304_01350</name>
</gene>
<reference evidence="1 2" key="1">
    <citation type="journal article" date="2016" name="Nat. Commun.">
        <title>Thousands of microbial genomes shed light on interconnected biogeochemical processes in an aquifer system.</title>
        <authorList>
            <person name="Anantharaman K."/>
            <person name="Brown C.T."/>
            <person name="Hug L.A."/>
            <person name="Sharon I."/>
            <person name="Castelle C.J."/>
            <person name="Probst A.J."/>
            <person name="Thomas B.C."/>
            <person name="Singh A."/>
            <person name="Wilkins M.J."/>
            <person name="Karaoz U."/>
            <person name="Brodie E.L."/>
            <person name="Williams K.H."/>
            <person name="Hubbard S.S."/>
            <person name="Banfield J.F."/>
        </authorList>
    </citation>
    <scope>NUCLEOTIDE SEQUENCE [LARGE SCALE GENOMIC DNA]</scope>
</reference>
<accession>A0A1F7W9F0</accession>
<comment type="caution">
    <text evidence="1">The sequence shown here is derived from an EMBL/GenBank/DDBJ whole genome shotgun (WGS) entry which is preliminary data.</text>
</comment>
<name>A0A1F7W9F0_9BACT</name>
<dbReference type="Proteomes" id="UP000176501">
    <property type="component" value="Unassembled WGS sequence"/>
</dbReference>
<dbReference type="AlphaFoldDB" id="A0A1F7W9F0"/>
<proteinExistence type="predicted"/>
<evidence type="ECO:0000313" key="2">
    <source>
        <dbReference type="Proteomes" id="UP000176501"/>
    </source>
</evidence>
<protein>
    <submittedName>
        <fullName evidence="1">Uncharacterized protein</fullName>
    </submittedName>
</protein>
<sequence>MTASRESESMHRIRCWTPHWQRFDGWSYQTGKPEDTLLAAVSRSLPEAHSHLFHWPHETIWEIQRQVHGSEHCSYRPLLAVTLTVSPLAVRIARYDRQTSEADAILAAKIREWIAHHDEMLADGWTHFGDGCYIAPVLLR</sequence>
<dbReference type="EMBL" id="MGFE01000005">
    <property type="protein sequence ID" value="OGL99420.1"/>
    <property type="molecule type" value="Genomic_DNA"/>
</dbReference>